<keyword evidence="1" id="KW-1133">Transmembrane helix</keyword>
<keyword evidence="3" id="KW-1185">Reference proteome</keyword>
<evidence type="ECO:0000256" key="1">
    <source>
        <dbReference type="SAM" id="Phobius"/>
    </source>
</evidence>
<keyword evidence="1" id="KW-0812">Transmembrane</keyword>
<gene>
    <name evidence="2" type="ORF">SAMN04487971_10589</name>
</gene>
<evidence type="ECO:0000313" key="2">
    <source>
        <dbReference type="EMBL" id="SDL00335.1"/>
    </source>
</evidence>
<dbReference type="AlphaFoldDB" id="A0A1G9GIK2"/>
<feature type="transmembrane region" description="Helical" evidence="1">
    <location>
        <begin position="12"/>
        <end position="35"/>
    </location>
</feature>
<protein>
    <submittedName>
        <fullName evidence="2">Uncharacterized protein</fullName>
    </submittedName>
</protein>
<sequence>MSVYSASDMAGFLSGPFGLGVVCAAWAVLLSSSIFQDAIGLDAEARVWLLDVDMERSFYTWFSQTILALTGLLLADTGIKSLSKSRGAALSFLVLGAVFFLLSADEGLSFHEVLSARMGDVGGLQFAWVIPAAIFCMAGLAVLMPFLRSLGPRVMGMMLAAAGVFMSGALGMEAIGGEVLFANNGEIFARPYRLLVNIEEGAEGLGVILFLFALVRHREEAGLAPGISLFR</sequence>
<proteinExistence type="predicted"/>
<evidence type="ECO:0000313" key="3">
    <source>
        <dbReference type="Proteomes" id="UP000199555"/>
    </source>
</evidence>
<feature type="transmembrane region" description="Helical" evidence="1">
    <location>
        <begin position="159"/>
        <end position="182"/>
    </location>
</feature>
<organism evidence="2 3">
    <name type="scientific">Paracoccus chinensis</name>
    <dbReference type="NCBI Taxonomy" id="525640"/>
    <lineage>
        <taxon>Bacteria</taxon>
        <taxon>Pseudomonadati</taxon>
        <taxon>Pseudomonadota</taxon>
        <taxon>Alphaproteobacteria</taxon>
        <taxon>Rhodobacterales</taxon>
        <taxon>Paracoccaceae</taxon>
        <taxon>Paracoccus</taxon>
    </lineage>
</organism>
<feature type="transmembrane region" description="Helical" evidence="1">
    <location>
        <begin position="124"/>
        <end position="147"/>
    </location>
</feature>
<keyword evidence="1" id="KW-0472">Membrane</keyword>
<feature type="transmembrane region" description="Helical" evidence="1">
    <location>
        <begin position="58"/>
        <end position="75"/>
    </location>
</feature>
<accession>A0A1G9GIK2</accession>
<reference evidence="3" key="1">
    <citation type="submission" date="2016-10" db="EMBL/GenBank/DDBJ databases">
        <authorList>
            <person name="Varghese N."/>
            <person name="Submissions S."/>
        </authorList>
    </citation>
    <scope>NUCLEOTIDE SEQUENCE [LARGE SCALE GENOMIC DNA]</scope>
    <source>
        <strain evidence="3">CGMCC 1.7655</strain>
    </source>
</reference>
<dbReference type="STRING" id="525640.SAMN04487971_10589"/>
<dbReference type="EMBL" id="FNGE01000005">
    <property type="protein sequence ID" value="SDL00335.1"/>
    <property type="molecule type" value="Genomic_DNA"/>
</dbReference>
<name>A0A1G9GIK2_9RHOB</name>
<feature type="transmembrane region" description="Helical" evidence="1">
    <location>
        <begin position="87"/>
        <end position="104"/>
    </location>
</feature>
<dbReference type="Proteomes" id="UP000199555">
    <property type="component" value="Unassembled WGS sequence"/>
</dbReference>